<evidence type="ECO:0000256" key="1">
    <source>
        <dbReference type="SAM" id="SignalP"/>
    </source>
</evidence>
<organism evidence="2 3">
    <name type="scientific">Sodiomyces alkalinus (strain CBS 110278 / VKM F-3762 / F11)</name>
    <name type="common">Alkaliphilic filamentous fungus</name>
    <dbReference type="NCBI Taxonomy" id="1314773"/>
    <lineage>
        <taxon>Eukaryota</taxon>
        <taxon>Fungi</taxon>
        <taxon>Dikarya</taxon>
        <taxon>Ascomycota</taxon>
        <taxon>Pezizomycotina</taxon>
        <taxon>Sordariomycetes</taxon>
        <taxon>Hypocreomycetidae</taxon>
        <taxon>Glomerellales</taxon>
        <taxon>Plectosphaerellaceae</taxon>
        <taxon>Sodiomyces</taxon>
    </lineage>
</organism>
<keyword evidence="1" id="KW-0732">Signal</keyword>
<feature type="chain" id="PRO_5018217880" evidence="1">
    <location>
        <begin position="19"/>
        <end position="101"/>
    </location>
</feature>
<keyword evidence="3" id="KW-1185">Reference proteome</keyword>
<dbReference type="Proteomes" id="UP000272025">
    <property type="component" value="Unassembled WGS sequence"/>
</dbReference>
<protein>
    <submittedName>
        <fullName evidence="2">Uncharacterized protein</fullName>
    </submittedName>
</protein>
<dbReference type="AlphaFoldDB" id="A0A3N2Q1Q4"/>
<feature type="signal peptide" evidence="1">
    <location>
        <begin position="1"/>
        <end position="18"/>
    </location>
</feature>
<proteinExistence type="predicted"/>
<accession>A0A3N2Q1Q4</accession>
<dbReference type="OrthoDB" id="4094614at2759"/>
<gene>
    <name evidence="2" type="ORF">SODALDRAFT_102357</name>
</gene>
<dbReference type="STRING" id="1314773.A0A3N2Q1Q4"/>
<sequence length="101" mass="10918">MFAKSIASLLAVAGLASAARPLMARVPGNGTIITTTKVVTALPTWCPDPWNTITWKDKTYTVEGPTWFTITDCPCTTSYVRHPLSVAPPPTACSLTLLRRK</sequence>
<dbReference type="EMBL" id="ML119052">
    <property type="protein sequence ID" value="ROT40680.1"/>
    <property type="molecule type" value="Genomic_DNA"/>
</dbReference>
<evidence type="ECO:0000313" key="2">
    <source>
        <dbReference type="EMBL" id="ROT40680.1"/>
    </source>
</evidence>
<dbReference type="RefSeq" id="XP_028468486.1">
    <property type="nucleotide sequence ID" value="XM_028606464.1"/>
</dbReference>
<reference evidence="2 3" key="1">
    <citation type="journal article" date="2018" name="Mol. Ecol.">
        <title>The obligate alkalophilic soda-lake fungus Sodiomyces alkalinus has shifted to a protein diet.</title>
        <authorList>
            <person name="Grum-Grzhimaylo A.A."/>
            <person name="Falkoski D.L."/>
            <person name="van den Heuvel J."/>
            <person name="Valero-Jimenez C.A."/>
            <person name="Min B."/>
            <person name="Choi I.G."/>
            <person name="Lipzen A."/>
            <person name="Daum C.G."/>
            <person name="Aanen D.K."/>
            <person name="Tsang A."/>
            <person name="Henrissat B."/>
            <person name="Bilanenko E.N."/>
            <person name="de Vries R.P."/>
            <person name="van Kan J.A.L."/>
            <person name="Grigoriev I.V."/>
            <person name="Debets A.J.M."/>
        </authorList>
    </citation>
    <scope>NUCLEOTIDE SEQUENCE [LARGE SCALE GENOMIC DNA]</scope>
    <source>
        <strain evidence="2 3">F11</strain>
    </source>
</reference>
<evidence type="ECO:0000313" key="3">
    <source>
        <dbReference type="Proteomes" id="UP000272025"/>
    </source>
</evidence>
<dbReference type="GeneID" id="39574942"/>
<name>A0A3N2Q1Q4_SODAK</name>